<evidence type="ECO:0000313" key="1">
    <source>
        <dbReference type="EMBL" id="MXO74337.1"/>
    </source>
</evidence>
<dbReference type="OrthoDB" id="7503985at2"/>
<dbReference type="AlphaFoldDB" id="A0A6I4TCG0"/>
<comment type="caution">
    <text evidence="1">The sequence shown here is derived from an EMBL/GenBank/DDBJ whole genome shotgun (WGS) entry which is preliminary data.</text>
</comment>
<name>A0A6I4TCG0_9SPHN</name>
<accession>A0A6I4TCG0</accession>
<keyword evidence="2" id="KW-1185">Reference proteome</keyword>
<evidence type="ECO:0000313" key="2">
    <source>
        <dbReference type="Proteomes" id="UP000439522"/>
    </source>
</evidence>
<gene>
    <name evidence="1" type="ORF">GRI40_03745</name>
</gene>
<organism evidence="1 2">
    <name type="scientific">Tsuneonella aeria</name>
    <dbReference type="NCBI Taxonomy" id="1837929"/>
    <lineage>
        <taxon>Bacteria</taxon>
        <taxon>Pseudomonadati</taxon>
        <taxon>Pseudomonadota</taxon>
        <taxon>Alphaproteobacteria</taxon>
        <taxon>Sphingomonadales</taxon>
        <taxon>Erythrobacteraceae</taxon>
        <taxon>Tsuneonella</taxon>
    </lineage>
</organism>
<dbReference type="RefSeq" id="WP_160610101.1">
    <property type="nucleotide sequence ID" value="NZ_WTZA01000001.1"/>
</dbReference>
<dbReference type="EMBL" id="WTZA01000001">
    <property type="protein sequence ID" value="MXO74337.1"/>
    <property type="molecule type" value="Genomic_DNA"/>
</dbReference>
<protein>
    <recommendedName>
        <fullName evidence="3">XRE family transcriptional regulator</fullName>
    </recommendedName>
</protein>
<evidence type="ECO:0008006" key="3">
    <source>
        <dbReference type="Google" id="ProtNLM"/>
    </source>
</evidence>
<reference evidence="1 2" key="1">
    <citation type="submission" date="2019-12" db="EMBL/GenBank/DDBJ databases">
        <title>Genomic-based taxomic classification of the family Erythrobacteraceae.</title>
        <authorList>
            <person name="Xu L."/>
        </authorList>
    </citation>
    <scope>NUCLEOTIDE SEQUENCE [LARGE SCALE GENOMIC DNA]</scope>
    <source>
        <strain evidence="1 2">100921-2</strain>
    </source>
</reference>
<dbReference type="Proteomes" id="UP000439522">
    <property type="component" value="Unassembled WGS sequence"/>
</dbReference>
<proteinExistence type="predicted"/>
<sequence length="248" mass="27500">MTERADSKENSLLAALRRELRAGGWTAKRIAAHFSASEASAKRWLAGRGLTLARFADLAALTGLSLAELAEAPHQPARALAQELTLAQEQALSEDSLLSFLFMVIVGGEGWEDFARDFGVPENAIEPALARLEKLALIDRLPGGRARALLDRNALWRKSPLRERFETQMKPQFVGMDFAALDAVYASEVVKLSDMGAARVAEAIERHRRELHGIAEEDRRTAVLPRRWHAVLYAARRLDGAGLREELR</sequence>